<dbReference type="CDD" id="cd02209">
    <property type="entry name" value="cupin_XRE_C"/>
    <property type="match status" value="1"/>
</dbReference>
<dbReference type="CDD" id="cd00093">
    <property type="entry name" value="HTH_XRE"/>
    <property type="match status" value="1"/>
</dbReference>
<dbReference type="InterPro" id="IPR011051">
    <property type="entry name" value="RmlC_Cupin_sf"/>
</dbReference>
<dbReference type="Pfam" id="PF07883">
    <property type="entry name" value="Cupin_2"/>
    <property type="match status" value="1"/>
</dbReference>
<dbReference type="KEGG" id="rhoz:GXP67_25880"/>
<name>A0A6C0GP57_9BACT</name>
<organism evidence="3 4">
    <name type="scientific">Rhodocytophaga rosea</name>
    <dbReference type="NCBI Taxonomy" id="2704465"/>
    <lineage>
        <taxon>Bacteria</taxon>
        <taxon>Pseudomonadati</taxon>
        <taxon>Bacteroidota</taxon>
        <taxon>Cytophagia</taxon>
        <taxon>Cytophagales</taxon>
        <taxon>Rhodocytophagaceae</taxon>
        <taxon>Rhodocytophaga</taxon>
    </lineage>
</organism>
<dbReference type="InterPro" id="IPR014710">
    <property type="entry name" value="RmlC-like_jellyroll"/>
</dbReference>
<proteinExistence type="predicted"/>
<reference evidence="3 4" key="1">
    <citation type="submission" date="2020-01" db="EMBL/GenBank/DDBJ databases">
        <authorList>
            <person name="Kim M.K."/>
        </authorList>
    </citation>
    <scope>NUCLEOTIDE SEQUENCE [LARGE SCALE GENOMIC DNA]</scope>
    <source>
        <strain evidence="3 4">172606-1</strain>
    </source>
</reference>
<dbReference type="GO" id="GO:0003677">
    <property type="term" value="F:DNA binding"/>
    <property type="evidence" value="ECO:0007669"/>
    <property type="project" value="UniProtKB-KW"/>
</dbReference>
<protein>
    <submittedName>
        <fullName evidence="3">Helix-turn-helix domain-containing protein</fullName>
    </submittedName>
</protein>
<dbReference type="Pfam" id="PF01381">
    <property type="entry name" value="HTH_3"/>
    <property type="match status" value="1"/>
</dbReference>
<keyword evidence="1" id="KW-0238">DNA-binding</keyword>
<dbReference type="GO" id="GO:0003700">
    <property type="term" value="F:DNA-binding transcription factor activity"/>
    <property type="evidence" value="ECO:0007669"/>
    <property type="project" value="TreeGrafter"/>
</dbReference>
<dbReference type="InterPro" id="IPR001387">
    <property type="entry name" value="Cro/C1-type_HTH"/>
</dbReference>
<sequence>MHDDILIKIGKKIRETRQKQQIKLHELAEEAQISKGLLSKIETGRTIPSLPVLISVIQTLKVDMSAFFEGIEMQQNSPFIHKKSGQYTPFEKEEALGFLYQFILSHNIANIAFEAVILELKPHSKREKVVTDGFEFKYVISGQVEYQLGDEIVVLQTGDSLFFNGKIPHVPVNKTSLPASMLVIYLLLPPQL</sequence>
<evidence type="ECO:0000313" key="3">
    <source>
        <dbReference type="EMBL" id="QHT69831.1"/>
    </source>
</evidence>
<evidence type="ECO:0000259" key="2">
    <source>
        <dbReference type="PROSITE" id="PS50943"/>
    </source>
</evidence>
<dbReference type="Proteomes" id="UP000480178">
    <property type="component" value="Chromosome"/>
</dbReference>
<dbReference type="Gene3D" id="1.10.260.40">
    <property type="entry name" value="lambda repressor-like DNA-binding domains"/>
    <property type="match status" value="1"/>
</dbReference>
<dbReference type="InterPro" id="IPR050807">
    <property type="entry name" value="TransReg_Diox_bact_type"/>
</dbReference>
<dbReference type="SUPFAM" id="SSF47413">
    <property type="entry name" value="lambda repressor-like DNA-binding domains"/>
    <property type="match status" value="1"/>
</dbReference>
<dbReference type="PANTHER" id="PTHR46797:SF1">
    <property type="entry name" value="METHYLPHOSPHONATE SYNTHASE"/>
    <property type="match status" value="1"/>
</dbReference>
<accession>A0A6C0GP57</accession>
<dbReference type="Gene3D" id="2.60.120.10">
    <property type="entry name" value="Jelly Rolls"/>
    <property type="match status" value="1"/>
</dbReference>
<dbReference type="EMBL" id="CP048222">
    <property type="protein sequence ID" value="QHT69831.1"/>
    <property type="molecule type" value="Genomic_DNA"/>
</dbReference>
<dbReference type="InterPro" id="IPR013096">
    <property type="entry name" value="Cupin_2"/>
</dbReference>
<evidence type="ECO:0000313" key="4">
    <source>
        <dbReference type="Proteomes" id="UP000480178"/>
    </source>
</evidence>
<dbReference type="AlphaFoldDB" id="A0A6C0GP57"/>
<dbReference type="SUPFAM" id="SSF51182">
    <property type="entry name" value="RmlC-like cupins"/>
    <property type="match status" value="1"/>
</dbReference>
<evidence type="ECO:0000256" key="1">
    <source>
        <dbReference type="ARBA" id="ARBA00023125"/>
    </source>
</evidence>
<dbReference type="GO" id="GO:0005829">
    <property type="term" value="C:cytosol"/>
    <property type="evidence" value="ECO:0007669"/>
    <property type="project" value="TreeGrafter"/>
</dbReference>
<keyword evidence="4" id="KW-1185">Reference proteome</keyword>
<feature type="domain" description="HTH cro/C1-type" evidence="2">
    <location>
        <begin position="13"/>
        <end position="67"/>
    </location>
</feature>
<dbReference type="SMART" id="SM00530">
    <property type="entry name" value="HTH_XRE"/>
    <property type="match status" value="1"/>
</dbReference>
<dbReference type="InterPro" id="IPR010982">
    <property type="entry name" value="Lambda_DNA-bd_dom_sf"/>
</dbReference>
<dbReference type="PROSITE" id="PS50943">
    <property type="entry name" value="HTH_CROC1"/>
    <property type="match status" value="1"/>
</dbReference>
<dbReference type="RefSeq" id="WP_162445815.1">
    <property type="nucleotide sequence ID" value="NZ_CP048222.1"/>
</dbReference>
<dbReference type="PANTHER" id="PTHR46797">
    <property type="entry name" value="HTH-TYPE TRANSCRIPTIONAL REGULATOR"/>
    <property type="match status" value="1"/>
</dbReference>
<gene>
    <name evidence="3" type="ORF">GXP67_25880</name>
</gene>